<evidence type="ECO:0000313" key="3">
    <source>
        <dbReference type="Proteomes" id="UP000196640"/>
    </source>
</evidence>
<evidence type="ECO:0000313" key="2">
    <source>
        <dbReference type="EMBL" id="OWJ81098.1"/>
    </source>
</evidence>
<evidence type="ECO:0000313" key="1">
    <source>
        <dbReference type="EMBL" id="OWJ72398.1"/>
    </source>
</evidence>
<dbReference type="Proteomes" id="UP000214673">
    <property type="component" value="Unassembled WGS sequence"/>
</dbReference>
<dbReference type="Proteomes" id="UP000196640">
    <property type="component" value="Unassembled WGS sequence"/>
</dbReference>
<dbReference type="AlphaFoldDB" id="A0A212AHW8"/>
<organism evidence="2 3">
    <name type="scientific">Haematobacter missouriensis</name>
    <dbReference type="NCBI Taxonomy" id="366616"/>
    <lineage>
        <taxon>Bacteria</taxon>
        <taxon>Pseudomonadati</taxon>
        <taxon>Pseudomonadota</taxon>
        <taxon>Alphaproteobacteria</taxon>
        <taxon>Rhodobacterales</taxon>
        <taxon>Paracoccaceae</taxon>
        <taxon>Haematobacter</taxon>
    </lineage>
</organism>
<dbReference type="STRING" id="366616.CG51_05285"/>
<dbReference type="RefSeq" id="WP_035741185.1">
    <property type="nucleotide sequence ID" value="NZ_JFGS01000001.1"/>
</dbReference>
<evidence type="ECO:0000313" key="4">
    <source>
        <dbReference type="Proteomes" id="UP000214673"/>
    </source>
</evidence>
<keyword evidence="4" id="KW-1185">Reference proteome</keyword>
<dbReference type="OrthoDB" id="252342at31989"/>
<protein>
    <submittedName>
        <fullName evidence="2">Uncharacterized protein</fullName>
    </submittedName>
</protein>
<reference evidence="3" key="2">
    <citation type="submission" date="2016-11" db="EMBL/GenBank/DDBJ databases">
        <title>Comparison of Traditional DNA-DNA Hybridization with In Silico Genomic Analysis.</title>
        <authorList>
            <person name="Nicholson A.C."/>
            <person name="Humrighouse B.W."/>
            <person name="Graziano J."/>
            <person name="Lasker B."/>
            <person name="Whitney A.M."/>
            <person name="Mcquiston J.R."/>
            <person name="Bell M."/>
        </authorList>
    </citation>
    <scope>NUCLEOTIDE SEQUENCE [LARGE SCALE GENOMIC DNA]</scope>
    <source>
        <strain evidence="3">H2381</strain>
    </source>
</reference>
<proteinExistence type="predicted"/>
<accession>A0A212AHW8</accession>
<reference evidence="2 4" key="1">
    <citation type="submission" date="2016-11" db="EMBL/GenBank/DDBJ databases">
        <title>Comparison of Traditional DNA-DNA Hybridization with In Silico Genomic Analysis.</title>
        <authorList>
            <person name="Nicholson A.C."/>
            <person name="Sammons S."/>
            <person name="Humrighouse B.W."/>
            <person name="Graziano J."/>
            <person name="Lasker B."/>
            <person name="Whitney A.M."/>
            <person name="Mcquiston J.R."/>
        </authorList>
    </citation>
    <scope>NUCLEOTIDE SEQUENCE [LARGE SCALE GENOMIC DNA]</scope>
    <source>
        <strain evidence="1 4">H1892</strain>
        <strain evidence="2">H2381</strain>
    </source>
</reference>
<sequence length="87" mass="9862">MFARMPHLTPEARLWQSVVLVAVRDALAPANSFHAKADKISADRWIRQAGAQFRAVCIMGGIDPDFLRDRYVANRIDFDALHRVLSK</sequence>
<gene>
    <name evidence="2" type="ORF">CDV52_19655</name>
    <name evidence="1" type="ORF">CDV53_17530</name>
</gene>
<name>A0A212AHW8_9RHOB</name>
<comment type="caution">
    <text evidence="2">The sequence shown here is derived from an EMBL/GenBank/DDBJ whole genome shotgun (WGS) entry which is preliminary data.</text>
</comment>
<dbReference type="EMBL" id="NIPX01000048">
    <property type="protein sequence ID" value="OWJ81098.1"/>
    <property type="molecule type" value="Genomic_DNA"/>
</dbReference>
<dbReference type="EMBL" id="NIPV01000097">
    <property type="protein sequence ID" value="OWJ72398.1"/>
    <property type="molecule type" value="Genomic_DNA"/>
</dbReference>